<accession>B8R8M5</accession>
<sequence>MTIRLCALAFVLIAAASGHRPAQASFDDWCEPSWQLVHRNLTPCDNMAMLAPGNDTRANLLMLMLDLRGKLLQPPAAPATPDPFAEWPTFGHSFTPLAAETEGEDDYAYGEGSRCRSNEAGTTAFVAQVNAATAVPETDRAVLIAARQGLRPDCAAAGGGGAMTETVQSVQSPLGKSFAAYLLGAQAFYDADYDTAKTQFSGLSAVDQPWLAETARYMLGRVEVNRAQIDAFDEYGYPKEAAADAKIIDGADAALRDYLGAYPNGTYAASARGLLRRVYWLGKRSDALAGSYKDLLAAAPTERDGLSDVALLDEIDNKLLTASGFAAPNEPILLAVKDLAGMRSAGEGRSPIVRAEIEAQRAAFAANPALHDYLLAAHDFYVDGKSEAVLAAIPAASAQAPLNYLDFSRQMLRGMALEAQQDTGARNHWLALLAVAVQPLQRPAIELALALHEERAGALDEVFAADSAITNPSLREILLRTVADAALLRRQANETSVPQHERDVALYALLYKEVSRGRYADFVKDVALVRADAPAEGYAGALSTIEPPPLGVFTQTSTLGDYSCGPLKETAANLAKNPKSPKAQLCLADFMRANGFDQNALDTQPDAAELGGTPSRFKGKPYARLDVYRALIAGAKTPSDDKAYALYRAVRCYAPAQINSCGGEDVPQSQRKAWFQQLKKRYPNSRWAKELQGYW</sequence>
<dbReference type="EMBL" id="EU910852">
    <property type="protein sequence ID" value="ACF98031.1"/>
    <property type="molecule type" value="Genomic_DNA"/>
</dbReference>
<feature type="signal peptide" evidence="1">
    <location>
        <begin position="1"/>
        <end position="24"/>
    </location>
</feature>
<organism evidence="2">
    <name type="scientific">uncultured bacterium 878</name>
    <dbReference type="NCBI Taxonomy" id="548895"/>
    <lineage>
        <taxon>Bacteria</taxon>
        <taxon>environmental samples</taxon>
    </lineage>
</organism>
<dbReference type="InterPro" id="IPR011990">
    <property type="entry name" value="TPR-like_helical_dom_sf"/>
</dbReference>
<evidence type="ECO:0000256" key="1">
    <source>
        <dbReference type="SAM" id="SignalP"/>
    </source>
</evidence>
<dbReference type="Gene3D" id="1.25.40.10">
    <property type="entry name" value="Tetratricopeptide repeat domain"/>
    <property type="match status" value="1"/>
</dbReference>
<name>B8R8M5_9BACT</name>
<proteinExistence type="predicted"/>
<dbReference type="AlphaFoldDB" id="B8R8M5"/>
<keyword evidence="1" id="KW-0732">Signal</keyword>
<evidence type="ECO:0000313" key="2">
    <source>
        <dbReference type="EMBL" id="ACF98031.1"/>
    </source>
</evidence>
<reference evidence="2" key="1">
    <citation type="journal article" date="2009" name="Appl. Environ. Microbiol.">
        <title>Characterization of denitrification gene clusters of soil bacteria via a metagenomic approach.</title>
        <authorList>
            <person name="Demaneche S."/>
            <person name="Philippot L."/>
            <person name="David M.M."/>
            <person name="Navarro E."/>
            <person name="Vogel T.M."/>
            <person name="Simonet P."/>
        </authorList>
    </citation>
    <scope>NUCLEOTIDE SEQUENCE</scope>
</reference>
<evidence type="ECO:0008006" key="3">
    <source>
        <dbReference type="Google" id="ProtNLM"/>
    </source>
</evidence>
<protein>
    <recommendedName>
        <fullName evidence="3">Outer membrane assembly lipoprotein YfiO</fullName>
    </recommendedName>
</protein>
<feature type="chain" id="PRO_5002880011" description="Outer membrane assembly lipoprotein YfiO" evidence="1">
    <location>
        <begin position="25"/>
        <end position="695"/>
    </location>
</feature>